<dbReference type="EMBL" id="PYAT01000002">
    <property type="protein sequence ID" value="PSL41405.1"/>
    <property type="molecule type" value="Genomic_DNA"/>
</dbReference>
<dbReference type="Proteomes" id="UP000242682">
    <property type="component" value="Unassembled WGS sequence"/>
</dbReference>
<dbReference type="RefSeq" id="WP_181313552.1">
    <property type="nucleotide sequence ID" value="NZ_PYAT01000002.1"/>
</dbReference>
<comment type="caution">
    <text evidence="2">The sequence shown here is derived from an EMBL/GenBank/DDBJ whole genome shotgun (WGS) entry which is preliminary data.</text>
</comment>
<reference evidence="2 3" key="1">
    <citation type="submission" date="2018-03" db="EMBL/GenBank/DDBJ databases">
        <title>Genomic Encyclopedia of Type Strains, Phase III (KMG-III): the genomes of soil and plant-associated and newly described type strains.</title>
        <authorList>
            <person name="Whitman W."/>
        </authorList>
    </citation>
    <scope>NUCLEOTIDE SEQUENCE [LARGE SCALE GENOMIC DNA]</scope>
    <source>
        <strain evidence="2 3">CGMCC 1.12259</strain>
    </source>
</reference>
<dbReference type="Pfam" id="PF10057">
    <property type="entry name" value="MpsC"/>
    <property type="match status" value="2"/>
</dbReference>
<organism evidence="2 3">
    <name type="scientific">Planomicrobium soli</name>
    <dbReference type="NCBI Taxonomy" id="1176648"/>
    <lineage>
        <taxon>Bacteria</taxon>
        <taxon>Bacillati</taxon>
        <taxon>Bacillota</taxon>
        <taxon>Bacilli</taxon>
        <taxon>Bacillales</taxon>
        <taxon>Caryophanaceae</taxon>
        <taxon>Planomicrobium</taxon>
    </lineage>
</organism>
<proteinExistence type="predicted"/>
<feature type="domain" description="Na+-translocating membrane potential-generating system MpsC" evidence="1">
    <location>
        <begin position="141"/>
        <end position="228"/>
    </location>
</feature>
<feature type="domain" description="Na+-translocating membrane potential-generating system MpsC" evidence="1">
    <location>
        <begin position="9"/>
        <end position="111"/>
    </location>
</feature>
<dbReference type="AlphaFoldDB" id="A0A2P8H598"/>
<evidence type="ECO:0000259" key="1">
    <source>
        <dbReference type="Pfam" id="PF10057"/>
    </source>
</evidence>
<keyword evidence="3" id="KW-1185">Reference proteome</keyword>
<protein>
    <submittedName>
        <fullName evidence="2">Uncharacterized protein YbcI</fullName>
    </submittedName>
</protein>
<accession>A0A2P8H598</accession>
<evidence type="ECO:0000313" key="3">
    <source>
        <dbReference type="Proteomes" id="UP000242682"/>
    </source>
</evidence>
<gene>
    <name evidence="2" type="ORF">B0H99_10288</name>
</gene>
<name>A0A2P8H598_9BACL</name>
<evidence type="ECO:0000313" key="2">
    <source>
        <dbReference type="EMBL" id="PSL41405.1"/>
    </source>
</evidence>
<dbReference type="InterPro" id="IPR018745">
    <property type="entry name" value="MpsC"/>
</dbReference>
<sequence>MKLEKKPHKEVGSYISALMRTYFGKGPTSVHVTLSPPFITIHFRGFITPMEKFLLQQNEERRVLETRDMLMDNMKEEVVQELKNISKLELNEIYSDWNLEQKTGIVIGVFDGDVDKSTLEWPDEVSEEKFQDKLIKANILSEKAPEELETYWLDNRTILVRRSNFLLPIEKELIKRGHVEELKRAKWQLEQKVLGNIEFEPILKRLISETFLDWDFERDLGYIVFILKPNNSYAETSD</sequence>